<gene>
    <name evidence="1" type="ORF">MNY70_07090</name>
</gene>
<reference evidence="1" key="1">
    <citation type="submission" date="2022-03" db="EMBL/GenBank/DDBJ databases">
        <title>ESBL-producing Moellerella wisconsensis and Escherichia marmotae isolated from wild game meat.</title>
        <authorList>
            <person name="Biggel M."/>
        </authorList>
    </citation>
    <scope>NUCLEOTIDE SEQUENCE</scope>
    <source>
        <strain evidence="1">W1</strain>
    </source>
</reference>
<evidence type="ECO:0000313" key="2">
    <source>
        <dbReference type="Proteomes" id="UP000829420"/>
    </source>
</evidence>
<proteinExistence type="predicted"/>
<dbReference type="EMBL" id="CP093255">
    <property type="protein sequence ID" value="UNH40188.1"/>
    <property type="molecule type" value="Genomic_DNA"/>
</dbReference>
<sequence length="49" mass="5560">MPWKSIVCLVAYLILFIGSGAYLLIDDTCRNDQQGLEKRCQVALSHYRG</sequence>
<organism evidence="1 2">
    <name type="scientific">Moellerella wisconsensis</name>
    <dbReference type="NCBI Taxonomy" id="158849"/>
    <lineage>
        <taxon>Bacteria</taxon>
        <taxon>Pseudomonadati</taxon>
        <taxon>Pseudomonadota</taxon>
        <taxon>Gammaproteobacteria</taxon>
        <taxon>Enterobacterales</taxon>
        <taxon>Morganellaceae</taxon>
        <taxon>Moellerella</taxon>
    </lineage>
</organism>
<evidence type="ECO:0000313" key="1">
    <source>
        <dbReference type="EMBL" id="UNH40188.1"/>
    </source>
</evidence>
<dbReference type="Proteomes" id="UP000829420">
    <property type="component" value="Chromosome"/>
</dbReference>
<protein>
    <submittedName>
        <fullName evidence="1">Uncharacterized protein</fullName>
    </submittedName>
</protein>
<name>A0ACD3YBI9_9GAMM</name>
<accession>A0ACD3YBI9</accession>
<keyword evidence="2" id="KW-1185">Reference proteome</keyword>